<dbReference type="InterPro" id="IPR000572">
    <property type="entry name" value="OxRdtase_Mopterin-bd_dom"/>
</dbReference>
<feature type="signal peptide" evidence="1">
    <location>
        <begin position="1"/>
        <end position="20"/>
    </location>
</feature>
<name>A0A926NQM8_9SPHI</name>
<dbReference type="Proteomes" id="UP000619078">
    <property type="component" value="Unassembled WGS sequence"/>
</dbReference>
<dbReference type="AlphaFoldDB" id="A0A926NQM8"/>
<reference evidence="3" key="1">
    <citation type="submission" date="2020-09" db="EMBL/GenBank/DDBJ databases">
        <title>Novel species of Mucilaginibacter isolated from a glacier on the Tibetan Plateau.</title>
        <authorList>
            <person name="Liu Q."/>
            <person name="Xin Y.-H."/>
        </authorList>
    </citation>
    <scope>NUCLEOTIDE SEQUENCE</scope>
    <source>
        <strain evidence="3">ZB1P21</strain>
    </source>
</reference>
<evidence type="ECO:0000259" key="2">
    <source>
        <dbReference type="Pfam" id="PF00174"/>
    </source>
</evidence>
<protein>
    <submittedName>
        <fullName evidence="3">Molybdopterin-dependent oxidoreductase</fullName>
    </submittedName>
</protein>
<accession>A0A926NQM8</accession>
<evidence type="ECO:0000313" key="3">
    <source>
        <dbReference type="EMBL" id="MBD1394201.1"/>
    </source>
</evidence>
<feature type="chain" id="PRO_5037080551" evidence="1">
    <location>
        <begin position="21"/>
        <end position="163"/>
    </location>
</feature>
<dbReference type="RefSeq" id="WP_191163942.1">
    <property type="nucleotide sequence ID" value="NZ_JACWMX010000005.1"/>
</dbReference>
<evidence type="ECO:0000256" key="1">
    <source>
        <dbReference type="SAM" id="SignalP"/>
    </source>
</evidence>
<evidence type="ECO:0000313" key="4">
    <source>
        <dbReference type="Proteomes" id="UP000619078"/>
    </source>
</evidence>
<dbReference type="InterPro" id="IPR036374">
    <property type="entry name" value="OxRdtase_Mopterin-bd_sf"/>
</dbReference>
<dbReference type="SUPFAM" id="SSF56524">
    <property type="entry name" value="Oxidoreductase molybdopterin-binding domain"/>
    <property type="match status" value="1"/>
</dbReference>
<keyword evidence="4" id="KW-1185">Reference proteome</keyword>
<sequence length="163" mass="17342">MKKLLALICLVSYFAVTASAQNAEVAVGGDVANPFKITAATFAGMKPVSVKAKAKDGLEHEYTGVALYDILTKAGAVPNNQLKGKLLTKYLLVSAADGYQVVVALPEIDPAYTDQVIILANKQDGEDLGANIGPYRLIIPRDKKPARSAMRVISIDVLTAKKL</sequence>
<organism evidence="3 4">
    <name type="scientific">Mucilaginibacter glaciei</name>
    <dbReference type="NCBI Taxonomy" id="2772109"/>
    <lineage>
        <taxon>Bacteria</taxon>
        <taxon>Pseudomonadati</taxon>
        <taxon>Bacteroidota</taxon>
        <taxon>Sphingobacteriia</taxon>
        <taxon>Sphingobacteriales</taxon>
        <taxon>Sphingobacteriaceae</taxon>
        <taxon>Mucilaginibacter</taxon>
    </lineage>
</organism>
<dbReference type="Pfam" id="PF00174">
    <property type="entry name" value="Oxidored_molyb"/>
    <property type="match status" value="1"/>
</dbReference>
<comment type="caution">
    <text evidence="3">The sequence shown here is derived from an EMBL/GenBank/DDBJ whole genome shotgun (WGS) entry which is preliminary data.</text>
</comment>
<dbReference type="EMBL" id="JACWMX010000005">
    <property type="protein sequence ID" value="MBD1394201.1"/>
    <property type="molecule type" value="Genomic_DNA"/>
</dbReference>
<proteinExistence type="predicted"/>
<keyword evidence="1" id="KW-0732">Signal</keyword>
<feature type="domain" description="Oxidoreductase molybdopterin-binding" evidence="2">
    <location>
        <begin position="54"/>
        <end position="141"/>
    </location>
</feature>
<gene>
    <name evidence="3" type="ORF">IDJ76_13915</name>
</gene>
<dbReference type="Gene3D" id="3.90.420.10">
    <property type="entry name" value="Oxidoreductase, molybdopterin-binding domain"/>
    <property type="match status" value="1"/>
</dbReference>